<dbReference type="SMART" id="SM00382">
    <property type="entry name" value="AAA"/>
    <property type="match status" value="1"/>
</dbReference>
<dbReference type="InterPro" id="IPR002078">
    <property type="entry name" value="Sigma_54_int"/>
</dbReference>
<dbReference type="PANTHER" id="PTHR32071">
    <property type="entry name" value="TRANSCRIPTIONAL REGULATORY PROTEIN"/>
    <property type="match status" value="1"/>
</dbReference>
<evidence type="ECO:0000256" key="1">
    <source>
        <dbReference type="ARBA" id="ARBA00022741"/>
    </source>
</evidence>
<evidence type="ECO:0000259" key="6">
    <source>
        <dbReference type="PROSITE" id="PS50045"/>
    </source>
</evidence>
<dbReference type="Gene3D" id="1.10.10.60">
    <property type="entry name" value="Homeodomain-like"/>
    <property type="match status" value="1"/>
</dbReference>
<evidence type="ECO:0000313" key="7">
    <source>
        <dbReference type="EMBL" id="KYG08009.1"/>
    </source>
</evidence>
<dbReference type="SMART" id="SM00065">
    <property type="entry name" value="GAF"/>
    <property type="match status" value="1"/>
</dbReference>
<proteinExistence type="predicted"/>
<dbReference type="InterPro" id="IPR003593">
    <property type="entry name" value="AAA+_ATPase"/>
</dbReference>
<dbReference type="Pfam" id="PF00158">
    <property type="entry name" value="Sigma54_activat"/>
    <property type="match status" value="1"/>
</dbReference>
<dbReference type="Pfam" id="PF01590">
    <property type="entry name" value="GAF"/>
    <property type="match status" value="1"/>
</dbReference>
<dbReference type="SUPFAM" id="SSF55781">
    <property type="entry name" value="GAF domain-like"/>
    <property type="match status" value="1"/>
</dbReference>
<keyword evidence="2" id="KW-0067">ATP-binding</keyword>
<keyword evidence="5" id="KW-0804">Transcription</keyword>
<dbReference type="Gene3D" id="1.10.8.60">
    <property type="match status" value="1"/>
</dbReference>
<dbReference type="InterPro" id="IPR003018">
    <property type="entry name" value="GAF"/>
</dbReference>
<evidence type="ECO:0000256" key="5">
    <source>
        <dbReference type="ARBA" id="ARBA00023163"/>
    </source>
</evidence>
<accession>A0A150TTH7</accession>
<dbReference type="GO" id="GO:0005524">
    <property type="term" value="F:ATP binding"/>
    <property type="evidence" value="ECO:0007669"/>
    <property type="project" value="UniProtKB-KW"/>
</dbReference>
<dbReference type="EMBL" id="JEME01001126">
    <property type="protein sequence ID" value="KYG08009.1"/>
    <property type="molecule type" value="Genomic_DNA"/>
</dbReference>
<sequence length="519" mass="57011">MDPGTIAGERDDLARARRERDFYLKLLELGSVDALRPFLAEALALVVAVAGARRGYIELGRSGDGMDSPRWWIARGFSDEEVEEEVRRHLSQGVIAEAIATGKTIETPSALGDPRFRKRSSVRRYRIEAVLCAPIGASPPIGVIYLQDRIQPGRFAEEDRSRIEVFARHLAPFADRLLLQQERSAEHDPTRPFRAALDVERLIGRSAALARVLKDTRLVAPRHVAVLLTGPTGTGKTDLARVIHDNGPRKDGPFVALNCANLSESLAESELFGHEKGAFTGADRRVTGKIAAAAGGTLFLDEVGELSLGTQAKLLKFLDSKEYYPVGSAQPARADVRILAATNVDLEAAVAENSFRGDLYFRLREYSIRVPSLAERREDIAELMAHFCARFCEREGLPALTFSLGAIRAAEAAEWPGNIRRLASAVKEAALRAHEDGMLVIERQHLFPEPHGADGASASSHGGKKRPSLQEAMRAFQAHYVAEVLEEVGWNVQGAAERMDVARSHVYNLIKAHGLRKKM</sequence>
<dbReference type="Gene3D" id="3.30.450.40">
    <property type="match status" value="1"/>
</dbReference>
<dbReference type="InterPro" id="IPR025943">
    <property type="entry name" value="Sigma_54_int_dom_ATP-bd_2"/>
</dbReference>
<dbReference type="InterPro" id="IPR009057">
    <property type="entry name" value="Homeodomain-like_sf"/>
</dbReference>
<gene>
    <name evidence="7" type="ORF">BE21_26090</name>
</gene>
<dbReference type="GO" id="GO:0006355">
    <property type="term" value="P:regulation of DNA-templated transcription"/>
    <property type="evidence" value="ECO:0007669"/>
    <property type="project" value="InterPro"/>
</dbReference>
<evidence type="ECO:0000313" key="8">
    <source>
        <dbReference type="Proteomes" id="UP000075502"/>
    </source>
</evidence>
<dbReference type="Pfam" id="PF25601">
    <property type="entry name" value="AAA_lid_14"/>
    <property type="match status" value="1"/>
</dbReference>
<dbReference type="AlphaFoldDB" id="A0A150TTH7"/>
<keyword evidence="3" id="KW-0805">Transcription regulation</keyword>
<dbReference type="SUPFAM" id="SSF46689">
    <property type="entry name" value="Homeodomain-like"/>
    <property type="match status" value="1"/>
</dbReference>
<dbReference type="PANTHER" id="PTHR32071:SF117">
    <property type="entry name" value="PTS-DEPENDENT DIHYDROXYACETONE KINASE OPERON REGULATORY PROTEIN-RELATED"/>
    <property type="match status" value="1"/>
</dbReference>
<keyword evidence="1" id="KW-0547">Nucleotide-binding</keyword>
<dbReference type="Proteomes" id="UP000075502">
    <property type="component" value="Unassembled WGS sequence"/>
</dbReference>
<comment type="caution">
    <text evidence="7">The sequence shown here is derived from an EMBL/GenBank/DDBJ whole genome shotgun (WGS) entry which is preliminary data.</text>
</comment>
<feature type="domain" description="Sigma-54 factor interaction" evidence="6">
    <location>
        <begin position="202"/>
        <end position="431"/>
    </location>
</feature>
<dbReference type="GO" id="GO:0003677">
    <property type="term" value="F:DNA binding"/>
    <property type="evidence" value="ECO:0007669"/>
    <property type="project" value="UniProtKB-KW"/>
</dbReference>
<protein>
    <submittedName>
        <fullName evidence="7">AAA family ATPase</fullName>
    </submittedName>
</protein>
<evidence type="ECO:0000256" key="2">
    <source>
        <dbReference type="ARBA" id="ARBA00022840"/>
    </source>
</evidence>
<dbReference type="InterPro" id="IPR058031">
    <property type="entry name" value="AAA_lid_NorR"/>
</dbReference>
<dbReference type="FunFam" id="3.40.50.300:FF:000006">
    <property type="entry name" value="DNA-binding transcriptional regulator NtrC"/>
    <property type="match status" value="1"/>
</dbReference>
<dbReference type="PROSITE" id="PS00676">
    <property type="entry name" value="SIGMA54_INTERACT_2"/>
    <property type="match status" value="1"/>
</dbReference>
<evidence type="ECO:0000256" key="4">
    <source>
        <dbReference type="ARBA" id="ARBA00023125"/>
    </source>
</evidence>
<organism evidence="7 8">
    <name type="scientific">Sorangium cellulosum</name>
    <name type="common">Polyangium cellulosum</name>
    <dbReference type="NCBI Taxonomy" id="56"/>
    <lineage>
        <taxon>Bacteria</taxon>
        <taxon>Pseudomonadati</taxon>
        <taxon>Myxococcota</taxon>
        <taxon>Polyangia</taxon>
        <taxon>Polyangiales</taxon>
        <taxon>Polyangiaceae</taxon>
        <taxon>Sorangium</taxon>
    </lineage>
</organism>
<dbReference type="PROSITE" id="PS50045">
    <property type="entry name" value="SIGMA54_INTERACT_4"/>
    <property type="match status" value="1"/>
</dbReference>
<dbReference type="Gene3D" id="3.40.50.300">
    <property type="entry name" value="P-loop containing nucleotide triphosphate hydrolases"/>
    <property type="match status" value="1"/>
</dbReference>
<dbReference type="CDD" id="cd00009">
    <property type="entry name" value="AAA"/>
    <property type="match status" value="1"/>
</dbReference>
<keyword evidence="4" id="KW-0238">DNA-binding</keyword>
<reference evidence="7 8" key="1">
    <citation type="submission" date="2014-02" db="EMBL/GenBank/DDBJ databases">
        <title>The small core and large imbalanced accessory genome model reveals a collaborative survival strategy of Sorangium cellulosum strains in nature.</title>
        <authorList>
            <person name="Han K."/>
            <person name="Peng R."/>
            <person name="Blom J."/>
            <person name="Li Y.-Z."/>
        </authorList>
    </citation>
    <scope>NUCLEOTIDE SEQUENCE [LARGE SCALE GENOMIC DNA]</scope>
    <source>
        <strain evidence="7 8">So0007-03</strain>
    </source>
</reference>
<dbReference type="InterPro" id="IPR029016">
    <property type="entry name" value="GAF-like_dom_sf"/>
</dbReference>
<evidence type="ECO:0000256" key="3">
    <source>
        <dbReference type="ARBA" id="ARBA00023015"/>
    </source>
</evidence>
<dbReference type="SUPFAM" id="SSF52540">
    <property type="entry name" value="P-loop containing nucleoside triphosphate hydrolases"/>
    <property type="match status" value="1"/>
</dbReference>
<name>A0A150TTH7_SORCE</name>
<dbReference type="InterPro" id="IPR027417">
    <property type="entry name" value="P-loop_NTPase"/>
</dbReference>